<keyword evidence="6" id="KW-0862">Zinc</keyword>
<reference evidence="11" key="1">
    <citation type="submission" date="2025-08" db="UniProtKB">
        <authorList>
            <consortium name="RefSeq"/>
        </authorList>
    </citation>
    <scope>IDENTIFICATION</scope>
    <source>
        <tissue evidence="11">Thorax and Abdomen</tissue>
    </source>
</reference>
<dbReference type="Gene3D" id="1.25.40.10">
    <property type="entry name" value="Tetratricopeptide repeat domain"/>
    <property type="match status" value="1"/>
</dbReference>
<dbReference type="PROSITE" id="PS50865">
    <property type="entry name" value="ZF_MYND_2"/>
    <property type="match status" value="1"/>
</dbReference>
<evidence type="ECO:0000313" key="10">
    <source>
        <dbReference type="Proteomes" id="UP000829291"/>
    </source>
</evidence>
<sequence>MEKATRARQEVSAKIFKEFFNIPFLPKSSHIDDSMHFLDYWYDFYSTLKEIRPAKNQDYTITDFLAVFEILPPELDELKKCEFLADTFRDEANYDFAFGRYRDAVISYTRSLMTAPANTACIAMTYANRSAALYRLKAYAECISDIERVLDLPYPDDLRQKIITRKEEAEKNMNNSCAEDKVEAIEDELQLAYGPNAKLPEISKEIDIVQTCQEGLKLVAKTDFDPGDVLIIAKRQLAVAEYDQDPTYCHDCLKQSLCLIPCDYCCEDVYCSTECRIRAYEKYHRIECKIQSTLAASFPMDLRALLYQLRCLNIFTKQGANLKAILDDLKEIDDISDSEKLEFTDKQFTPNSRQAFLNMLKRQNSKAKHNYISLFEAAYIATLLKNHTNFLQKNSDLPVVAEIMTKINKIWPWNHFGIMYHGEKRIKARAAFPILGLVQHACVNNTITYLDKKGRIVIRASLFIRPGDEILHDYQQLHYTFQEMSSKSGRLVQCRRHCSKCDKSFSYPIERQPNIKIDKRLLVILEKNPFNIEALWKLLNIVRRSQQPFTLQTQVVKILLTEGYEQRFDIAIGHMNLYMLGVFENLP</sequence>
<accession>A0A6J0BY81</accession>
<evidence type="ECO:0000256" key="6">
    <source>
        <dbReference type="ARBA" id="ARBA00022833"/>
    </source>
</evidence>
<evidence type="ECO:0000259" key="9">
    <source>
        <dbReference type="PROSITE" id="PS50865"/>
    </source>
</evidence>
<feature type="domain" description="MYND-type" evidence="9">
    <location>
        <begin position="249"/>
        <end position="288"/>
    </location>
</feature>
<dbReference type="PROSITE" id="PS01360">
    <property type="entry name" value="ZF_MYND_1"/>
    <property type="match status" value="1"/>
</dbReference>
<dbReference type="GO" id="GO:0005634">
    <property type="term" value="C:nucleus"/>
    <property type="evidence" value="ECO:0007669"/>
    <property type="project" value="TreeGrafter"/>
</dbReference>
<dbReference type="GO" id="GO:0008170">
    <property type="term" value="F:N-methyltransferase activity"/>
    <property type="evidence" value="ECO:0007669"/>
    <property type="project" value="UniProtKB-ARBA"/>
</dbReference>
<organism evidence="11">
    <name type="scientific">Neodiprion lecontei</name>
    <name type="common">Redheaded pine sawfly</name>
    <dbReference type="NCBI Taxonomy" id="441921"/>
    <lineage>
        <taxon>Eukaryota</taxon>
        <taxon>Metazoa</taxon>
        <taxon>Ecdysozoa</taxon>
        <taxon>Arthropoda</taxon>
        <taxon>Hexapoda</taxon>
        <taxon>Insecta</taxon>
        <taxon>Pterygota</taxon>
        <taxon>Neoptera</taxon>
        <taxon>Endopterygota</taxon>
        <taxon>Hymenoptera</taxon>
        <taxon>Tenthredinoidea</taxon>
        <taxon>Diprionidae</taxon>
        <taxon>Diprioninae</taxon>
        <taxon>Neodiprion</taxon>
    </lineage>
</organism>
<name>A0A6J0BY81_NEOLC</name>
<dbReference type="Proteomes" id="UP000829291">
    <property type="component" value="Chromosome 1"/>
</dbReference>
<dbReference type="GO" id="GO:0005737">
    <property type="term" value="C:cytoplasm"/>
    <property type="evidence" value="ECO:0007669"/>
    <property type="project" value="TreeGrafter"/>
</dbReference>
<dbReference type="InterPro" id="IPR046341">
    <property type="entry name" value="SET_dom_sf"/>
</dbReference>
<dbReference type="SUPFAM" id="SSF48452">
    <property type="entry name" value="TPR-like"/>
    <property type="match status" value="1"/>
</dbReference>
<dbReference type="GO" id="GO:0032259">
    <property type="term" value="P:methylation"/>
    <property type="evidence" value="ECO:0007669"/>
    <property type="project" value="UniProtKB-KW"/>
</dbReference>
<dbReference type="InParanoid" id="A0A6J0BY81"/>
<dbReference type="SUPFAM" id="SSF144232">
    <property type="entry name" value="HIT/MYND zinc finger-like"/>
    <property type="match status" value="1"/>
</dbReference>
<dbReference type="GO" id="GO:0008276">
    <property type="term" value="F:protein methyltransferase activity"/>
    <property type="evidence" value="ECO:0007669"/>
    <property type="project" value="UniProtKB-ARBA"/>
</dbReference>
<dbReference type="OrthoDB" id="7669464at2759"/>
<dbReference type="Gene3D" id="2.170.270.10">
    <property type="entry name" value="SET domain"/>
    <property type="match status" value="1"/>
</dbReference>
<keyword evidence="5 7" id="KW-0863">Zinc-finger</keyword>
<dbReference type="AlphaFoldDB" id="A0A6J0BY81"/>
<dbReference type="KEGG" id="nlo:107223884"/>
<dbReference type="GeneID" id="107223884"/>
<evidence type="ECO:0000259" key="8">
    <source>
        <dbReference type="PROSITE" id="PS50280"/>
    </source>
</evidence>
<dbReference type="PANTHER" id="PTHR46165:SF6">
    <property type="entry name" value="SET AND MYND DOMAIN-CONTAINING PROTEIN 4-LIKE PROTEIN"/>
    <property type="match status" value="1"/>
</dbReference>
<dbReference type="InterPro" id="IPR001214">
    <property type="entry name" value="SET_dom"/>
</dbReference>
<evidence type="ECO:0000256" key="7">
    <source>
        <dbReference type="PROSITE-ProRule" id="PRU00134"/>
    </source>
</evidence>
<dbReference type="PANTHER" id="PTHR46165">
    <property type="entry name" value="SET AND MYND DOMAIN-CONTAINING PROTEIN 4"/>
    <property type="match status" value="1"/>
</dbReference>
<evidence type="ECO:0000313" key="11">
    <source>
        <dbReference type="RefSeq" id="XP_015519209.2"/>
    </source>
</evidence>
<dbReference type="Gene3D" id="1.10.220.160">
    <property type="match status" value="1"/>
</dbReference>
<gene>
    <name evidence="11" type="primary">LOC107223884</name>
</gene>
<dbReference type="GO" id="GO:0042826">
    <property type="term" value="F:histone deacetylase binding"/>
    <property type="evidence" value="ECO:0007669"/>
    <property type="project" value="TreeGrafter"/>
</dbReference>
<evidence type="ECO:0000256" key="2">
    <source>
        <dbReference type="ARBA" id="ARBA00022679"/>
    </source>
</evidence>
<feature type="domain" description="SET" evidence="8">
    <location>
        <begin position="204"/>
        <end position="475"/>
    </location>
</feature>
<evidence type="ECO:0000256" key="3">
    <source>
        <dbReference type="ARBA" id="ARBA00022691"/>
    </source>
</evidence>
<dbReference type="RefSeq" id="XP_015519209.2">
    <property type="nucleotide sequence ID" value="XM_015663723.2"/>
</dbReference>
<dbReference type="Gene3D" id="6.10.140.2220">
    <property type="match status" value="1"/>
</dbReference>
<evidence type="ECO:0000256" key="5">
    <source>
        <dbReference type="ARBA" id="ARBA00022771"/>
    </source>
</evidence>
<keyword evidence="2" id="KW-0808">Transferase</keyword>
<dbReference type="InterPro" id="IPR002893">
    <property type="entry name" value="Znf_MYND"/>
</dbReference>
<keyword evidence="4" id="KW-0479">Metal-binding</keyword>
<dbReference type="InterPro" id="IPR052097">
    <property type="entry name" value="SET-MYND_domain_protein"/>
</dbReference>
<protein>
    <submittedName>
        <fullName evidence="11">SET and MYND domain-containing protein 4</fullName>
    </submittedName>
</protein>
<evidence type="ECO:0000256" key="4">
    <source>
        <dbReference type="ARBA" id="ARBA00022723"/>
    </source>
</evidence>
<evidence type="ECO:0000256" key="1">
    <source>
        <dbReference type="ARBA" id="ARBA00022603"/>
    </source>
</evidence>
<proteinExistence type="predicted"/>
<dbReference type="GO" id="GO:0008270">
    <property type="term" value="F:zinc ion binding"/>
    <property type="evidence" value="ECO:0007669"/>
    <property type="project" value="UniProtKB-KW"/>
</dbReference>
<keyword evidence="1" id="KW-0489">Methyltransferase</keyword>
<dbReference type="SUPFAM" id="SSF82199">
    <property type="entry name" value="SET domain"/>
    <property type="match status" value="1"/>
</dbReference>
<dbReference type="InterPro" id="IPR011990">
    <property type="entry name" value="TPR-like_helical_dom_sf"/>
</dbReference>
<dbReference type="GO" id="GO:0008757">
    <property type="term" value="F:S-adenosylmethionine-dependent methyltransferase activity"/>
    <property type="evidence" value="ECO:0007669"/>
    <property type="project" value="UniProtKB-ARBA"/>
</dbReference>
<dbReference type="PROSITE" id="PS50280">
    <property type="entry name" value="SET"/>
    <property type="match status" value="1"/>
</dbReference>
<dbReference type="Pfam" id="PF00856">
    <property type="entry name" value="SET"/>
    <property type="match status" value="1"/>
</dbReference>
<keyword evidence="10" id="KW-1185">Reference proteome</keyword>
<keyword evidence="3" id="KW-0949">S-adenosyl-L-methionine</keyword>